<keyword evidence="3" id="KW-0808">Transferase</keyword>
<evidence type="ECO:0000259" key="2">
    <source>
        <dbReference type="PROSITE" id="PS50405"/>
    </source>
</evidence>
<dbReference type="EMBL" id="CP051180">
    <property type="protein sequence ID" value="QIZ75688.1"/>
    <property type="molecule type" value="Genomic_DNA"/>
</dbReference>
<proteinExistence type="predicted"/>
<dbReference type="SFLD" id="SFLDG00358">
    <property type="entry name" value="Main_(cytGST)"/>
    <property type="match status" value="1"/>
</dbReference>
<feature type="domain" description="GST N-terminal" evidence="1">
    <location>
        <begin position="1"/>
        <end position="80"/>
    </location>
</feature>
<dbReference type="Gene3D" id="3.40.30.10">
    <property type="entry name" value="Glutaredoxin"/>
    <property type="match status" value="1"/>
</dbReference>
<accession>A0A6H1UA37</accession>
<dbReference type="Gene3D" id="1.20.1050.10">
    <property type="match status" value="1"/>
</dbReference>
<dbReference type="InterPro" id="IPR036282">
    <property type="entry name" value="Glutathione-S-Trfase_C_sf"/>
</dbReference>
<dbReference type="InterPro" id="IPR040079">
    <property type="entry name" value="Glutathione_S-Trfase"/>
</dbReference>
<dbReference type="GO" id="GO:0016740">
    <property type="term" value="F:transferase activity"/>
    <property type="evidence" value="ECO:0007669"/>
    <property type="project" value="UniProtKB-KW"/>
</dbReference>
<dbReference type="KEGG" id="fes:HER31_01480"/>
<dbReference type="InterPro" id="IPR036249">
    <property type="entry name" value="Thioredoxin-like_sf"/>
</dbReference>
<dbReference type="InterPro" id="IPR004045">
    <property type="entry name" value="Glutathione_S-Trfase_N"/>
</dbReference>
<protein>
    <submittedName>
        <fullName evidence="3">Glutathione S-transferase family protein</fullName>
    </submittedName>
</protein>
<gene>
    <name evidence="3" type="ORF">HER31_01480</name>
</gene>
<sequence>MITLHGFPRTRSWRVSWTLEELGVEWAYQLVNLGTAEHRSEAYSQLNPRKKVPTIDIDGFILTESAATCLFLAEKYGNHKLLPQPGSIESARHLQWLQLIICEIEQPLWTMGKHKFALPQEQRVTAVVATAKWEFAKILAEVEQEIPVEGYLIGEQFTVADILLAQTLNWAQRFELELSDRAEAYRARLTARPAAQSSLNKELAAL</sequence>
<evidence type="ECO:0000313" key="3">
    <source>
        <dbReference type="EMBL" id="QIZ75688.1"/>
    </source>
</evidence>
<dbReference type="Pfam" id="PF00043">
    <property type="entry name" value="GST_C"/>
    <property type="match status" value="1"/>
</dbReference>
<dbReference type="RefSeq" id="WP_168658949.1">
    <property type="nucleotide sequence ID" value="NZ_CP051180.1"/>
</dbReference>
<dbReference type="SFLD" id="SFLDS00019">
    <property type="entry name" value="Glutathione_Transferase_(cytos"/>
    <property type="match status" value="1"/>
</dbReference>
<name>A0A6H1UA37_9GAMM</name>
<dbReference type="PROSITE" id="PS50404">
    <property type="entry name" value="GST_NTER"/>
    <property type="match status" value="1"/>
</dbReference>
<dbReference type="SUPFAM" id="SSF52833">
    <property type="entry name" value="Thioredoxin-like"/>
    <property type="match status" value="1"/>
</dbReference>
<dbReference type="SUPFAM" id="SSF47616">
    <property type="entry name" value="GST C-terminal domain-like"/>
    <property type="match status" value="1"/>
</dbReference>
<organism evidence="3 4">
    <name type="scientific">Ferrimonas lipolytica</name>
    <dbReference type="NCBI Taxonomy" id="2724191"/>
    <lineage>
        <taxon>Bacteria</taxon>
        <taxon>Pseudomonadati</taxon>
        <taxon>Pseudomonadota</taxon>
        <taxon>Gammaproteobacteria</taxon>
        <taxon>Alteromonadales</taxon>
        <taxon>Ferrimonadaceae</taxon>
        <taxon>Ferrimonas</taxon>
    </lineage>
</organism>
<dbReference type="CDD" id="cd03046">
    <property type="entry name" value="GST_N_GTT1_like"/>
    <property type="match status" value="1"/>
</dbReference>
<dbReference type="PANTHER" id="PTHR44051">
    <property type="entry name" value="GLUTATHIONE S-TRANSFERASE-RELATED"/>
    <property type="match status" value="1"/>
</dbReference>
<dbReference type="InterPro" id="IPR004046">
    <property type="entry name" value="GST_C"/>
</dbReference>
<evidence type="ECO:0000259" key="1">
    <source>
        <dbReference type="PROSITE" id="PS50404"/>
    </source>
</evidence>
<dbReference type="InterPro" id="IPR010987">
    <property type="entry name" value="Glutathione-S-Trfase_C-like"/>
</dbReference>
<dbReference type="SFLD" id="SFLDG01150">
    <property type="entry name" value="Main.1:_Beta-like"/>
    <property type="match status" value="1"/>
</dbReference>
<dbReference type="PROSITE" id="PS50405">
    <property type="entry name" value="GST_CTER"/>
    <property type="match status" value="1"/>
</dbReference>
<evidence type="ECO:0000313" key="4">
    <source>
        <dbReference type="Proteomes" id="UP000501602"/>
    </source>
</evidence>
<keyword evidence="4" id="KW-1185">Reference proteome</keyword>
<dbReference type="PANTHER" id="PTHR44051:SF8">
    <property type="entry name" value="GLUTATHIONE S-TRANSFERASE GSTA"/>
    <property type="match status" value="1"/>
</dbReference>
<feature type="domain" description="GST C-terminal" evidence="2">
    <location>
        <begin position="86"/>
        <end position="206"/>
    </location>
</feature>
<dbReference type="Pfam" id="PF13409">
    <property type="entry name" value="GST_N_2"/>
    <property type="match status" value="1"/>
</dbReference>
<reference evidence="3 4" key="1">
    <citation type="submission" date="2020-04" db="EMBL/GenBank/DDBJ databases">
        <title>Ferrimonas sp. S7 isolated from sea water.</title>
        <authorList>
            <person name="Bae S.S."/>
            <person name="Baek K."/>
        </authorList>
    </citation>
    <scope>NUCLEOTIDE SEQUENCE [LARGE SCALE GENOMIC DNA]</scope>
    <source>
        <strain evidence="3 4">S7</strain>
    </source>
</reference>
<dbReference type="AlphaFoldDB" id="A0A6H1UA37"/>
<dbReference type="Proteomes" id="UP000501602">
    <property type="component" value="Chromosome"/>
</dbReference>